<reference evidence="1 2" key="1">
    <citation type="journal article" date="2021" name="Nat. Plants">
        <title>The Taxus genome provides insights into paclitaxel biosynthesis.</title>
        <authorList>
            <person name="Xiong X."/>
            <person name="Gou J."/>
            <person name="Liao Q."/>
            <person name="Li Y."/>
            <person name="Zhou Q."/>
            <person name="Bi G."/>
            <person name="Li C."/>
            <person name="Du R."/>
            <person name="Wang X."/>
            <person name="Sun T."/>
            <person name="Guo L."/>
            <person name="Liang H."/>
            <person name="Lu P."/>
            <person name="Wu Y."/>
            <person name="Zhang Z."/>
            <person name="Ro D.K."/>
            <person name="Shang Y."/>
            <person name="Huang S."/>
            <person name="Yan J."/>
        </authorList>
    </citation>
    <scope>NUCLEOTIDE SEQUENCE [LARGE SCALE GENOMIC DNA]</scope>
    <source>
        <strain evidence="1">Ta-2019</strain>
    </source>
</reference>
<proteinExistence type="predicted"/>
<protein>
    <submittedName>
        <fullName evidence="1">Uncharacterized protein</fullName>
    </submittedName>
</protein>
<feature type="non-terminal residue" evidence="1">
    <location>
        <position position="155"/>
    </location>
</feature>
<dbReference type="GO" id="GO:0006508">
    <property type="term" value="P:proteolysis"/>
    <property type="evidence" value="ECO:0007669"/>
    <property type="project" value="InterPro"/>
</dbReference>
<organism evidence="1 2">
    <name type="scientific">Taxus chinensis</name>
    <name type="common">Chinese yew</name>
    <name type="synonym">Taxus wallichiana var. chinensis</name>
    <dbReference type="NCBI Taxonomy" id="29808"/>
    <lineage>
        <taxon>Eukaryota</taxon>
        <taxon>Viridiplantae</taxon>
        <taxon>Streptophyta</taxon>
        <taxon>Embryophyta</taxon>
        <taxon>Tracheophyta</taxon>
        <taxon>Spermatophyta</taxon>
        <taxon>Pinopsida</taxon>
        <taxon>Pinidae</taxon>
        <taxon>Conifers II</taxon>
        <taxon>Cupressales</taxon>
        <taxon>Taxaceae</taxon>
        <taxon>Taxus</taxon>
    </lineage>
</organism>
<dbReference type="InterPro" id="IPR001969">
    <property type="entry name" value="Aspartic_peptidase_AS"/>
</dbReference>
<dbReference type="AlphaFoldDB" id="A0AA38G3I3"/>
<feature type="non-terminal residue" evidence="1">
    <location>
        <position position="1"/>
    </location>
</feature>
<dbReference type="GO" id="GO:0004190">
    <property type="term" value="F:aspartic-type endopeptidase activity"/>
    <property type="evidence" value="ECO:0007669"/>
    <property type="project" value="InterPro"/>
</dbReference>
<accession>A0AA38G3I3</accession>
<comment type="caution">
    <text evidence="1">The sequence shown here is derived from an EMBL/GenBank/DDBJ whole genome shotgun (WGS) entry which is preliminary data.</text>
</comment>
<gene>
    <name evidence="1" type="ORF">KI387_024671</name>
</gene>
<sequence length="155" mass="17375">ISKVVEVKSFFAKAYAKTAESISKMVSSFNIINVMQNHNVNISMWYALSIPGQQDLLSHELAKQQISSKISEKEVQKTNMVLGTLDQDRPKGVIWMVQNVLNAHDIKKPPPFYLSLILRENLVHNCMVDSGASSTVMPKSIAEKLGLQYEPIEKS</sequence>
<evidence type="ECO:0000313" key="1">
    <source>
        <dbReference type="EMBL" id="KAH9316044.1"/>
    </source>
</evidence>
<name>A0AA38G3I3_TAXCH</name>
<evidence type="ECO:0000313" key="2">
    <source>
        <dbReference type="Proteomes" id="UP000824469"/>
    </source>
</evidence>
<dbReference type="Gene3D" id="2.40.70.10">
    <property type="entry name" value="Acid Proteases"/>
    <property type="match status" value="1"/>
</dbReference>
<dbReference type="PROSITE" id="PS00141">
    <property type="entry name" value="ASP_PROTEASE"/>
    <property type="match status" value="1"/>
</dbReference>
<dbReference type="InterPro" id="IPR021109">
    <property type="entry name" value="Peptidase_aspartic_dom_sf"/>
</dbReference>
<dbReference type="EMBL" id="JAHRHJ020000005">
    <property type="protein sequence ID" value="KAH9316044.1"/>
    <property type="molecule type" value="Genomic_DNA"/>
</dbReference>
<dbReference type="Proteomes" id="UP000824469">
    <property type="component" value="Unassembled WGS sequence"/>
</dbReference>
<keyword evidence="2" id="KW-1185">Reference proteome</keyword>